<dbReference type="GeneID" id="9673068"/>
<evidence type="ECO:0000313" key="2">
    <source>
        <dbReference type="EMBL" id="EEU39344.1"/>
    </source>
</evidence>
<dbReference type="KEGG" id="nhe:NECHADRAFT_70036"/>
<evidence type="ECO:0000313" key="3">
    <source>
        <dbReference type="Proteomes" id="UP000005206"/>
    </source>
</evidence>
<dbReference type="VEuPathDB" id="FungiDB:NECHADRAFT_70036"/>
<dbReference type="OrthoDB" id="5419162at2759"/>
<dbReference type="Pfam" id="PF10346">
    <property type="entry name" value="Con-6"/>
    <property type="match status" value="1"/>
</dbReference>
<organism evidence="2 3">
    <name type="scientific">Fusarium vanettenii (strain ATCC MYA-4622 / CBS 123669 / FGSC 9596 / NRRL 45880 / 77-13-4)</name>
    <name type="common">Fusarium solani subsp. pisi</name>
    <dbReference type="NCBI Taxonomy" id="660122"/>
    <lineage>
        <taxon>Eukaryota</taxon>
        <taxon>Fungi</taxon>
        <taxon>Dikarya</taxon>
        <taxon>Ascomycota</taxon>
        <taxon>Pezizomycotina</taxon>
        <taxon>Sordariomycetes</taxon>
        <taxon>Hypocreomycetidae</taxon>
        <taxon>Hypocreales</taxon>
        <taxon>Nectriaceae</taxon>
        <taxon>Fusarium</taxon>
        <taxon>Fusarium solani species complex</taxon>
        <taxon>Fusarium vanettenii</taxon>
    </lineage>
</organism>
<name>C7Z924_FUSV7</name>
<feature type="region of interest" description="Disordered" evidence="1">
    <location>
        <begin position="62"/>
        <end position="103"/>
    </location>
</feature>
<accession>C7Z924</accession>
<dbReference type="Proteomes" id="UP000005206">
    <property type="component" value="Chromosome 6"/>
</dbReference>
<evidence type="ECO:0000256" key="1">
    <source>
        <dbReference type="SAM" id="MobiDB-lite"/>
    </source>
</evidence>
<dbReference type="HOGENOM" id="CLU_2542007_0_0_1"/>
<reference evidence="2 3" key="1">
    <citation type="journal article" date="2009" name="PLoS Genet.">
        <title>The genome of Nectria haematococca: contribution of supernumerary chromosomes to gene expansion.</title>
        <authorList>
            <person name="Coleman J.J."/>
            <person name="Rounsley S.D."/>
            <person name="Rodriguez-Carres M."/>
            <person name="Kuo A."/>
            <person name="Wasmann C.C."/>
            <person name="Grimwood J."/>
            <person name="Schmutz J."/>
            <person name="Taga M."/>
            <person name="White G.J."/>
            <person name="Zhou S."/>
            <person name="Schwartz D.C."/>
            <person name="Freitag M."/>
            <person name="Ma L.J."/>
            <person name="Danchin E.G."/>
            <person name="Henrissat B."/>
            <person name="Coutinho P.M."/>
            <person name="Nelson D.R."/>
            <person name="Straney D."/>
            <person name="Napoli C.A."/>
            <person name="Barker B.M."/>
            <person name="Gribskov M."/>
            <person name="Rep M."/>
            <person name="Kroken S."/>
            <person name="Molnar I."/>
            <person name="Rensing C."/>
            <person name="Kennell J.C."/>
            <person name="Zamora J."/>
            <person name="Farman M.L."/>
            <person name="Selker E.U."/>
            <person name="Salamov A."/>
            <person name="Shapiro H."/>
            <person name="Pangilinan J."/>
            <person name="Lindquist E."/>
            <person name="Lamers C."/>
            <person name="Grigoriev I.V."/>
            <person name="Geiser D.M."/>
            <person name="Covert S.F."/>
            <person name="Temporini E."/>
            <person name="Vanetten H.D."/>
        </authorList>
    </citation>
    <scope>NUCLEOTIDE SEQUENCE [LARGE SCALE GENOMIC DNA]</scope>
    <source>
        <strain evidence="3">ATCC MYA-4622 / CBS 123669 / FGSC 9596 / NRRL 45880 / 77-13-4</strain>
    </source>
</reference>
<dbReference type="AlphaFoldDB" id="C7Z924"/>
<dbReference type="InterPro" id="IPR018824">
    <property type="entry name" value="Conidiation-specific_6"/>
</dbReference>
<gene>
    <name evidence="2" type="ORF">NECHADRAFT_70036</name>
</gene>
<dbReference type="eggNOG" id="ENOG502RNK9">
    <property type="taxonomic scope" value="Eukaryota"/>
</dbReference>
<sequence>MNSAGDRSVISNDMQELRQGGEEISHKIQGHKANLSNPSKKGLLFFTLFASDMGLFIDTSQASKENSKREIEQLGGDDNLYGKEDNPRSKSAAEQLEGSRAST</sequence>
<feature type="compositionally biased region" description="Polar residues" evidence="1">
    <location>
        <begin position="1"/>
        <end position="14"/>
    </location>
</feature>
<dbReference type="EMBL" id="GG698912">
    <property type="protein sequence ID" value="EEU39344.1"/>
    <property type="molecule type" value="Genomic_DNA"/>
</dbReference>
<keyword evidence="3" id="KW-1185">Reference proteome</keyword>
<dbReference type="OMA" id="NIMMDSE"/>
<proteinExistence type="predicted"/>
<dbReference type="RefSeq" id="XP_003045057.1">
    <property type="nucleotide sequence ID" value="XM_003045011.1"/>
</dbReference>
<protein>
    <submittedName>
        <fullName evidence="2">Uncharacterized protein</fullName>
    </submittedName>
</protein>
<feature type="compositionally biased region" description="Basic and acidic residues" evidence="1">
    <location>
        <begin position="15"/>
        <end position="26"/>
    </location>
</feature>
<feature type="region of interest" description="Disordered" evidence="1">
    <location>
        <begin position="1"/>
        <end position="38"/>
    </location>
</feature>
<dbReference type="InParanoid" id="C7Z924"/>